<proteinExistence type="predicted"/>
<keyword evidence="2" id="KW-1185">Reference proteome</keyword>
<comment type="caution">
    <text evidence="1">The sequence shown here is derived from an EMBL/GenBank/DDBJ whole genome shotgun (WGS) entry which is preliminary data.</text>
</comment>
<evidence type="ECO:0000313" key="1">
    <source>
        <dbReference type="EMBL" id="KAL1493703.1"/>
    </source>
</evidence>
<evidence type="ECO:0000313" key="2">
    <source>
        <dbReference type="Proteomes" id="UP001566132"/>
    </source>
</evidence>
<accession>A0ABD1EIB9</accession>
<organism evidence="1 2">
    <name type="scientific">Hypothenemus hampei</name>
    <name type="common">Coffee berry borer</name>
    <dbReference type="NCBI Taxonomy" id="57062"/>
    <lineage>
        <taxon>Eukaryota</taxon>
        <taxon>Metazoa</taxon>
        <taxon>Ecdysozoa</taxon>
        <taxon>Arthropoda</taxon>
        <taxon>Hexapoda</taxon>
        <taxon>Insecta</taxon>
        <taxon>Pterygota</taxon>
        <taxon>Neoptera</taxon>
        <taxon>Endopterygota</taxon>
        <taxon>Coleoptera</taxon>
        <taxon>Polyphaga</taxon>
        <taxon>Cucujiformia</taxon>
        <taxon>Curculionidae</taxon>
        <taxon>Scolytinae</taxon>
        <taxon>Hypothenemus</taxon>
    </lineage>
</organism>
<dbReference type="AlphaFoldDB" id="A0ABD1EIB9"/>
<dbReference type="EMBL" id="JBDJPC010000007">
    <property type="protein sequence ID" value="KAL1493703.1"/>
    <property type="molecule type" value="Genomic_DNA"/>
</dbReference>
<reference evidence="1 2" key="1">
    <citation type="submission" date="2024-05" db="EMBL/GenBank/DDBJ databases">
        <title>Genetic variation in Jamaican populations of the coffee berry borer (Hypothenemus hampei).</title>
        <authorList>
            <person name="Errbii M."/>
            <person name="Myrie A."/>
        </authorList>
    </citation>
    <scope>NUCLEOTIDE SEQUENCE [LARGE SCALE GENOMIC DNA]</scope>
    <source>
        <strain evidence="1">JA-Hopewell-2020-01-JO</strain>
        <tissue evidence="1">Whole body</tissue>
    </source>
</reference>
<gene>
    <name evidence="1" type="ORF">ABEB36_009398</name>
</gene>
<name>A0ABD1EIB9_HYPHA</name>
<protein>
    <submittedName>
        <fullName evidence="1">Uncharacterized protein</fullName>
    </submittedName>
</protein>
<dbReference type="Proteomes" id="UP001566132">
    <property type="component" value="Unassembled WGS sequence"/>
</dbReference>
<sequence length="153" mass="17827">MVSTFPGITPAGTTTNRTSNVIVGITTRILQVPMHIIYKPSVQTPQITLKYPNKKPINFTYEEFMKFLDFVYEFMINVEEEKEQVKWSDFVIGQYVFLNCCWNANDENACSLAVQDTRNTDYVALNKNEMVLFTSAKYKLYEFVYTINKEKNN</sequence>